<proteinExistence type="predicted"/>
<reference evidence="2 3" key="1">
    <citation type="journal article" date="2019" name="PLoS Biol.">
        <title>Sex chromosomes control vertical transmission of feminizing Wolbachia symbionts in an isopod.</title>
        <authorList>
            <person name="Becking T."/>
            <person name="Chebbi M.A."/>
            <person name="Giraud I."/>
            <person name="Moumen B."/>
            <person name="Laverre T."/>
            <person name="Caubet Y."/>
            <person name="Peccoud J."/>
            <person name="Gilbert C."/>
            <person name="Cordaux R."/>
        </authorList>
    </citation>
    <scope>NUCLEOTIDE SEQUENCE [LARGE SCALE GENOMIC DNA]</scope>
    <source>
        <strain evidence="2">ANa2</strain>
        <tissue evidence="2">Whole body excluding digestive tract and cuticle</tissue>
    </source>
</reference>
<dbReference type="InterPro" id="IPR028994">
    <property type="entry name" value="Integrin_alpha_N"/>
</dbReference>
<feature type="repeat" description="FG-GAP" evidence="1">
    <location>
        <begin position="47"/>
        <end position="110"/>
    </location>
</feature>
<accession>A0A5N5T7K7</accession>
<dbReference type="GO" id="GO:0008305">
    <property type="term" value="C:integrin complex"/>
    <property type="evidence" value="ECO:0007669"/>
    <property type="project" value="TreeGrafter"/>
</dbReference>
<evidence type="ECO:0000313" key="3">
    <source>
        <dbReference type="Proteomes" id="UP000326759"/>
    </source>
</evidence>
<dbReference type="SUPFAM" id="SSF69318">
    <property type="entry name" value="Integrin alpha N-terminal domain"/>
    <property type="match status" value="1"/>
</dbReference>
<dbReference type="Gene3D" id="2.130.10.130">
    <property type="entry name" value="Integrin alpha, N-terminal"/>
    <property type="match status" value="1"/>
</dbReference>
<dbReference type="GO" id="GO:0009897">
    <property type="term" value="C:external side of plasma membrane"/>
    <property type="evidence" value="ECO:0007669"/>
    <property type="project" value="TreeGrafter"/>
</dbReference>
<dbReference type="GO" id="GO:0007160">
    <property type="term" value="P:cell-matrix adhesion"/>
    <property type="evidence" value="ECO:0007669"/>
    <property type="project" value="TreeGrafter"/>
</dbReference>
<dbReference type="AlphaFoldDB" id="A0A5N5T7K7"/>
<keyword evidence="3" id="KW-1185">Reference proteome</keyword>
<comment type="caution">
    <text evidence="2">The sequence shown here is derived from an EMBL/GenBank/DDBJ whole genome shotgun (WGS) entry which is preliminary data.</text>
</comment>
<dbReference type="InterPro" id="IPR013519">
    <property type="entry name" value="Int_alpha_beta-p"/>
</dbReference>
<organism evidence="2 3">
    <name type="scientific">Armadillidium nasatum</name>
    <dbReference type="NCBI Taxonomy" id="96803"/>
    <lineage>
        <taxon>Eukaryota</taxon>
        <taxon>Metazoa</taxon>
        <taxon>Ecdysozoa</taxon>
        <taxon>Arthropoda</taxon>
        <taxon>Crustacea</taxon>
        <taxon>Multicrustacea</taxon>
        <taxon>Malacostraca</taxon>
        <taxon>Eumalacostraca</taxon>
        <taxon>Peracarida</taxon>
        <taxon>Isopoda</taxon>
        <taxon>Oniscidea</taxon>
        <taxon>Crinocheta</taxon>
        <taxon>Armadillidiidae</taxon>
        <taxon>Armadillidium</taxon>
    </lineage>
</organism>
<dbReference type="PANTHER" id="PTHR23220:SF83">
    <property type="entry name" value="INTEGRIN ALPHA-PS3-RELATED"/>
    <property type="match status" value="1"/>
</dbReference>
<name>A0A5N5T7K7_9CRUS</name>
<feature type="non-terminal residue" evidence="2">
    <location>
        <position position="314"/>
    </location>
</feature>
<protein>
    <submittedName>
        <fullName evidence="2">Uncharacterized protein</fullName>
    </submittedName>
</protein>
<sequence length="314" mass="35103">MVIKEIFEAISKSVLKLIKIRLKIFVFLIQLTYIKGIFGFNVAPEATYVTSLNNQESNSYFGYSVGLLRNKNGKNWLLVGAPLANSSGSDGIYQPGAFYKCLIDKSVKGCQEIYLDRSRNFVPNGQGRIPFRNNAWTGAAFDIDNDGNVCAPRWKNAFYASEYRINGACYLLGQDLKNNSALFIDPLLNIGKQIYTIYEKRVYYYAHGQTGMAVHFTKDSELLLGSPGVLNWQGSVAKLNRQVNHPAGGIRSRREASFLYSTRVIPNPFRTSTIKDSNFFGYSVTSGKFSYNDGTYYVGGAPRGASFRGMVYNN</sequence>
<dbReference type="GO" id="GO:0098609">
    <property type="term" value="P:cell-cell adhesion"/>
    <property type="evidence" value="ECO:0007669"/>
    <property type="project" value="TreeGrafter"/>
</dbReference>
<evidence type="ECO:0000256" key="1">
    <source>
        <dbReference type="PROSITE-ProRule" id="PRU00803"/>
    </source>
</evidence>
<dbReference type="GO" id="GO:0007229">
    <property type="term" value="P:integrin-mediated signaling pathway"/>
    <property type="evidence" value="ECO:0007669"/>
    <property type="project" value="TreeGrafter"/>
</dbReference>
<dbReference type="PROSITE" id="PS51470">
    <property type="entry name" value="FG_GAP"/>
    <property type="match status" value="1"/>
</dbReference>
<dbReference type="EMBL" id="SEYY01007065">
    <property type="protein sequence ID" value="KAB7502643.1"/>
    <property type="molecule type" value="Genomic_DNA"/>
</dbReference>
<dbReference type="GO" id="GO:0005178">
    <property type="term" value="F:integrin binding"/>
    <property type="evidence" value="ECO:0007669"/>
    <property type="project" value="TreeGrafter"/>
</dbReference>
<dbReference type="GO" id="GO:0033627">
    <property type="term" value="P:cell adhesion mediated by integrin"/>
    <property type="evidence" value="ECO:0007669"/>
    <property type="project" value="TreeGrafter"/>
</dbReference>
<gene>
    <name evidence="2" type="ORF">Anas_11311</name>
</gene>
<dbReference type="SMART" id="SM00191">
    <property type="entry name" value="Int_alpha"/>
    <property type="match status" value="1"/>
</dbReference>
<dbReference type="OrthoDB" id="6362691at2759"/>
<dbReference type="Proteomes" id="UP000326759">
    <property type="component" value="Unassembled WGS sequence"/>
</dbReference>
<dbReference type="PANTHER" id="PTHR23220">
    <property type="entry name" value="INTEGRIN ALPHA"/>
    <property type="match status" value="1"/>
</dbReference>
<evidence type="ECO:0000313" key="2">
    <source>
        <dbReference type="EMBL" id="KAB7502643.1"/>
    </source>
</evidence>